<dbReference type="GO" id="GO:0090524">
    <property type="term" value="F:cytochrome-b5 reductase activity, acting on NADH"/>
    <property type="evidence" value="ECO:0007669"/>
    <property type="project" value="UniProtKB-EC"/>
</dbReference>
<evidence type="ECO:0000256" key="13">
    <source>
        <dbReference type="PROSITE-ProRule" id="PRU00059"/>
    </source>
</evidence>
<dbReference type="KEGG" id="ccae:111933022"/>
<name>A0A8C0UJP6_CYACU</name>
<protein>
    <recommendedName>
        <fullName evidence="12">NADH-cytochrome b5 reductase-like</fullName>
        <ecNumber evidence="3">1.6.2.2</ecNumber>
    </recommendedName>
</protein>
<dbReference type="PROSITE" id="PS51384">
    <property type="entry name" value="FAD_FR"/>
    <property type="match status" value="1"/>
</dbReference>
<dbReference type="Gene3D" id="2.60.40.3210">
    <property type="entry name" value="Zona pellucida, ZP-N domain"/>
    <property type="match status" value="1"/>
</dbReference>
<evidence type="ECO:0000256" key="12">
    <source>
        <dbReference type="ARBA" id="ARBA00071379"/>
    </source>
</evidence>
<evidence type="ECO:0000256" key="3">
    <source>
        <dbReference type="ARBA" id="ARBA00012011"/>
    </source>
</evidence>
<evidence type="ECO:0000256" key="7">
    <source>
        <dbReference type="ARBA" id="ARBA00023002"/>
    </source>
</evidence>
<sequence length="728" mass="80249">MSDNEQDWLALRPQEPSPSQCCGSGCKPCIYDVYEKELAQWERAKAMQDKSLLLGKKEQSNNSELNPDTFTAFSVSSVEQLTEDTYQYKFELPGNSSLRLSLGQHIVLRGVVNGLEVQRAYTPISPRNAEGYFEVLIKCYEAGLMSKYIKTWKRGDVVFWRGPFGGFPYQPNKIDNSKRKLGEGRFACWRMGCTGLGCLAALAMLCRALGDAPSRGIKCGGVLSAPSGNFSSPNFPGLYPYETECTWLIVVAEGSSVLLSFSHFELEYHDTCAYDYLQVYNGAARDQGNLLGTFCGHSPPPPFSSAWHVMAVVFRSDRHVAKHGFAAAYKKDACGGQLTGLSGEITSPRYPESYPNDAECRWSIGGAGGGGPLTLVFADFQMEGGQGCGFDYVALFDGPTITAPRLGRYCGSARPPRTISSTPHLFIIFKSDFNIGGRGFKAHFYSGECQEVFTTIKGNFSSPQYPNFYPNNLKCQWSIQLPPGYRVKVFFLDMELEGRSSLTGGCDYDHLSAFDGGTENGSLLGRWCGRESLAPVTSRSNQLLLVLHTDRNTAKRGFSISYVGVVPMNVSCTRTDFHIQIPMQSLAQLERNRIYLGTPSCAAQVVGRNFKIHTRFDTCGTESQRRNNTSVIISTLYIDFSVGDQEDIHQYEVQCEPKKKEASVTLIAGPDPSRLSQAENLVDAQQWEGEAIDAREIKSQDTSDIVFISICILAGLLMVIAVVGLVLL</sequence>
<dbReference type="Gene3D" id="2.40.30.10">
    <property type="entry name" value="Translation factors"/>
    <property type="match status" value="1"/>
</dbReference>
<dbReference type="CDD" id="cd06183">
    <property type="entry name" value="cyt_b5_reduct_like"/>
    <property type="match status" value="1"/>
</dbReference>
<keyword evidence="8" id="KW-0520">NAD</keyword>
<dbReference type="Gene3D" id="2.60.120.290">
    <property type="entry name" value="Spermadhesin, CUB domain"/>
    <property type="match status" value="3"/>
</dbReference>
<dbReference type="Proteomes" id="UP000694410">
    <property type="component" value="Unplaced"/>
</dbReference>
<dbReference type="Pfam" id="PF09791">
    <property type="entry name" value="Oxidored-like"/>
    <property type="match status" value="1"/>
</dbReference>
<evidence type="ECO:0000256" key="9">
    <source>
        <dbReference type="ARBA" id="ARBA00023157"/>
    </source>
</evidence>
<dbReference type="FunFam" id="2.60.120.290:FF:000013">
    <property type="entry name" value="Membrane frizzled-related protein"/>
    <property type="match status" value="3"/>
</dbReference>
<evidence type="ECO:0000256" key="11">
    <source>
        <dbReference type="ARBA" id="ARBA00055239"/>
    </source>
</evidence>
<feature type="domain" description="CUB" evidence="15">
    <location>
        <begin position="449"/>
        <end position="565"/>
    </location>
</feature>
<reference evidence="17" key="1">
    <citation type="submission" date="2025-08" db="UniProtKB">
        <authorList>
            <consortium name="Ensembl"/>
        </authorList>
    </citation>
    <scope>IDENTIFICATION</scope>
</reference>
<dbReference type="Pfam" id="PF00970">
    <property type="entry name" value="FAD_binding_6"/>
    <property type="match status" value="1"/>
</dbReference>
<dbReference type="SMART" id="SM00042">
    <property type="entry name" value="CUB"/>
    <property type="match status" value="3"/>
</dbReference>
<evidence type="ECO:0000256" key="8">
    <source>
        <dbReference type="ARBA" id="ARBA00023027"/>
    </source>
</evidence>
<feature type="domain" description="CUB" evidence="15">
    <location>
        <begin position="219"/>
        <end position="332"/>
    </location>
</feature>
<keyword evidence="5" id="KW-0677">Repeat</keyword>
<gene>
    <name evidence="17" type="primary">LOC111933022</name>
</gene>
<evidence type="ECO:0000256" key="4">
    <source>
        <dbReference type="ARBA" id="ARBA00022630"/>
    </source>
</evidence>
<dbReference type="PROSITE" id="PS01180">
    <property type="entry name" value="CUB"/>
    <property type="match status" value="3"/>
</dbReference>
<dbReference type="Ensembl" id="ENSCCET00000013485.1">
    <property type="protein sequence ID" value="ENSCCEP00000008464.1"/>
    <property type="gene ID" value="ENSCCEG00000008746.1"/>
</dbReference>
<dbReference type="InterPro" id="IPR055356">
    <property type="entry name" value="ZP-N"/>
</dbReference>
<dbReference type="FunFam" id="2.40.30.10:FF:000105">
    <property type="entry name" value="NADH-cytochrome b5 reductase"/>
    <property type="match status" value="1"/>
</dbReference>
<dbReference type="RefSeq" id="XP_023788143.1">
    <property type="nucleotide sequence ID" value="XM_023932375.1"/>
</dbReference>
<evidence type="ECO:0000256" key="14">
    <source>
        <dbReference type="SAM" id="Phobius"/>
    </source>
</evidence>
<evidence type="ECO:0000259" key="16">
    <source>
        <dbReference type="PROSITE" id="PS51384"/>
    </source>
</evidence>
<keyword evidence="7" id="KW-0560">Oxidoreductase</keyword>
<dbReference type="InterPro" id="IPR017938">
    <property type="entry name" value="Riboflavin_synthase-like_b-brl"/>
</dbReference>
<feature type="transmembrane region" description="Helical" evidence="14">
    <location>
        <begin position="705"/>
        <end position="727"/>
    </location>
</feature>
<dbReference type="InterPro" id="IPR019180">
    <property type="entry name" value="Oxidoreductase-like_N"/>
</dbReference>
<dbReference type="InterPro" id="IPR035914">
    <property type="entry name" value="Sperma_CUB_dom_sf"/>
</dbReference>
<dbReference type="Pfam" id="PF23344">
    <property type="entry name" value="ZP-N"/>
    <property type="match status" value="1"/>
</dbReference>
<dbReference type="EC" id="1.6.2.2" evidence="3"/>
<dbReference type="Pfam" id="PF00431">
    <property type="entry name" value="CUB"/>
    <property type="match status" value="3"/>
</dbReference>
<dbReference type="RefSeq" id="XP_023788146.1">
    <property type="nucleotide sequence ID" value="XM_023932378.1"/>
</dbReference>
<dbReference type="InterPro" id="IPR008333">
    <property type="entry name" value="Cbr1-like_FAD-bd_dom"/>
</dbReference>
<dbReference type="InterPro" id="IPR000859">
    <property type="entry name" value="CUB_dom"/>
</dbReference>
<dbReference type="GeneID" id="111933022"/>
<dbReference type="AlphaFoldDB" id="A0A8C0UJP6"/>
<evidence type="ECO:0000256" key="6">
    <source>
        <dbReference type="ARBA" id="ARBA00022827"/>
    </source>
</evidence>
<evidence type="ECO:0000259" key="15">
    <source>
        <dbReference type="PROSITE" id="PS01180"/>
    </source>
</evidence>
<comment type="cofactor">
    <cofactor evidence="1">
        <name>FAD</name>
        <dbReference type="ChEBI" id="CHEBI:57692"/>
    </cofactor>
</comment>
<feature type="domain" description="CUB" evidence="15">
    <location>
        <begin position="334"/>
        <end position="447"/>
    </location>
</feature>
<comment type="function">
    <text evidence="11">NADH-cytochrome b5 reductases are involved in desaturation and elongation of fatty acids, cholesterol biosynthesis, drug metabolism, and, in erythrocyte, methemoglobin reduction.</text>
</comment>
<keyword evidence="14" id="KW-1133">Transmembrane helix</keyword>
<evidence type="ECO:0000256" key="2">
    <source>
        <dbReference type="ARBA" id="ARBA00006105"/>
    </source>
</evidence>
<dbReference type="RefSeq" id="XP_023788147.1">
    <property type="nucleotide sequence ID" value="XM_023932379.1"/>
</dbReference>
<comment type="similarity">
    <text evidence="2">Belongs to the flavoprotein pyridine nucleotide cytochrome reductase family.</text>
</comment>
<dbReference type="InterPro" id="IPR017927">
    <property type="entry name" value="FAD-bd_FR_type"/>
</dbReference>
<dbReference type="OrthoDB" id="10009301at2759"/>
<keyword evidence="18" id="KW-1185">Reference proteome</keyword>
<proteinExistence type="inferred from homology"/>
<reference evidence="17" key="2">
    <citation type="submission" date="2025-09" db="UniProtKB">
        <authorList>
            <consortium name="Ensembl"/>
        </authorList>
    </citation>
    <scope>IDENTIFICATION</scope>
</reference>
<dbReference type="CDD" id="cd00041">
    <property type="entry name" value="CUB"/>
    <property type="match status" value="3"/>
</dbReference>
<accession>A0A8C0UJP6</accession>
<comment type="caution">
    <text evidence="13">Lacks conserved residue(s) required for the propagation of feature annotation.</text>
</comment>
<dbReference type="PANTHER" id="PTHR24251">
    <property type="entry name" value="OVOCHYMASE-RELATED"/>
    <property type="match status" value="1"/>
</dbReference>
<dbReference type="SUPFAM" id="SSF63380">
    <property type="entry name" value="Riboflavin synthase domain-like"/>
    <property type="match status" value="1"/>
</dbReference>
<organism evidence="17 18">
    <name type="scientific">Cyanistes caeruleus</name>
    <name type="common">Eurasian blue tit</name>
    <name type="synonym">Parus caeruleus</name>
    <dbReference type="NCBI Taxonomy" id="156563"/>
    <lineage>
        <taxon>Eukaryota</taxon>
        <taxon>Metazoa</taxon>
        <taxon>Chordata</taxon>
        <taxon>Craniata</taxon>
        <taxon>Vertebrata</taxon>
        <taxon>Euteleostomi</taxon>
        <taxon>Archelosauria</taxon>
        <taxon>Archosauria</taxon>
        <taxon>Dinosauria</taxon>
        <taxon>Saurischia</taxon>
        <taxon>Theropoda</taxon>
        <taxon>Coelurosauria</taxon>
        <taxon>Aves</taxon>
        <taxon>Neognathae</taxon>
        <taxon>Neoaves</taxon>
        <taxon>Telluraves</taxon>
        <taxon>Australaves</taxon>
        <taxon>Passeriformes</taxon>
        <taxon>Paridae</taxon>
        <taxon>Cyanistes</taxon>
    </lineage>
</organism>
<comment type="catalytic activity">
    <reaction evidence="10">
        <text>2 Fe(III)-[cytochrome b5] + NADH = 2 Fe(II)-[cytochrome b5] + NAD(+) + H(+)</text>
        <dbReference type="Rhea" id="RHEA:46680"/>
        <dbReference type="Rhea" id="RHEA-COMP:10438"/>
        <dbReference type="Rhea" id="RHEA-COMP:10439"/>
        <dbReference type="ChEBI" id="CHEBI:15378"/>
        <dbReference type="ChEBI" id="CHEBI:29033"/>
        <dbReference type="ChEBI" id="CHEBI:29034"/>
        <dbReference type="ChEBI" id="CHEBI:57540"/>
        <dbReference type="ChEBI" id="CHEBI:57945"/>
        <dbReference type="EC" id="1.6.2.2"/>
    </reaction>
</comment>
<evidence type="ECO:0000313" key="17">
    <source>
        <dbReference type="Ensembl" id="ENSCCEP00000008464.1"/>
    </source>
</evidence>
<dbReference type="SUPFAM" id="SSF49854">
    <property type="entry name" value="Spermadhesin, CUB domain"/>
    <property type="match status" value="3"/>
</dbReference>
<dbReference type="RefSeq" id="XP_023788145.1">
    <property type="nucleotide sequence ID" value="XM_023932377.1"/>
</dbReference>
<evidence type="ECO:0000256" key="1">
    <source>
        <dbReference type="ARBA" id="ARBA00001974"/>
    </source>
</evidence>
<evidence type="ECO:0000313" key="18">
    <source>
        <dbReference type="Proteomes" id="UP000694410"/>
    </source>
</evidence>
<keyword evidence="6" id="KW-0274">FAD</keyword>
<evidence type="ECO:0000256" key="10">
    <source>
        <dbReference type="ARBA" id="ARBA00047682"/>
    </source>
</evidence>
<feature type="domain" description="FAD-binding FR-type" evidence="16">
    <location>
        <begin position="68"/>
        <end position="170"/>
    </location>
</feature>
<dbReference type="RefSeq" id="XP_023788144.1">
    <property type="nucleotide sequence ID" value="XM_023932376.1"/>
</dbReference>
<evidence type="ECO:0000256" key="5">
    <source>
        <dbReference type="ARBA" id="ARBA00022737"/>
    </source>
</evidence>
<keyword evidence="4" id="KW-0285">Flavoprotein</keyword>
<keyword evidence="14" id="KW-0472">Membrane</keyword>
<dbReference type="RefSeq" id="XP_023788148.1">
    <property type="nucleotide sequence ID" value="XM_023932380.1"/>
</dbReference>
<dbReference type="PANTHER" id="PTHR24251:SF47">
    <property type="entry name" value="CUB DOMAIN-CONTAINING PROTEIN 2"/>
    <property type="match status" value="1"/>
</dbReference>
<keyword evidence="14" id="KW-0812">Transmembrane</keyword>
<keyword evidence="9" id="KW-1015">Disulfide bond</keyword>